<dbReference type="OrthoDB" id="8655093at2"/>
<dbReference type="STRING" id="1122198.SAMN02745729_10133"/>
<evidence type="ECO:0000313" key="1">
    <source>
        <dbReference type="EMBL" id="SDZ94081.1"/>
    </source>
</evidence>
<reference evidence="2" key="1">
    <citation type="submission" date="2016-10" db="EMBL/GenBank/DDBJ databases">
        <authorList>
            <person name="Varghese N."/>
            <person name="Submissions S."/>
        </authorList>
    </citation>
    <scope>NUCLEOTIDE SEQUENCE [LARGE SCALE GENOMIC DNA]</scope>
    <source>
        <strain evidence="2">DSM 11526</strain>
    </source>
</reference>
<dbReference type="RefSeq" id="WP_091821191.1">
    <property type="nucleotide sequence ID" value="NZ_FNRJ01000001.1"/>
</dbReference>
<dbReference type="AlphaFoldDB" id="A0A1H3X549"/>
<organism evidence="1 2">
    <name type="scientific">Marinobacterium iners DSM 11526</name>
    <dbReference type="NCBI Taxonomy" id="1122198"/>
    <lineage>
        <taxon>Bacteria</taxon>
        <taxon>Pseudomonadati</taxon>
        <taxon>Pseudomonadota</taxon>
        <taxon>Gammaproteobacteria</taxon>
        <taxon>Oceanospirillales</taxon>
        <taxon>Oceanospirillaceae</taxon>
        <taxon>Marinobacterium</taxon>
    </lineage>
</organism>
<dbReference type="Proteomes" id="UP000242469">
    <property type="component" value="Unassembled WGS sequence"/>
</dbReference>
<dbReference type="EMBL" id="FNRJ01000001">
    <property type="protein sequence ID" value="SDZ94081.1"/>
    <property type="molecule type" value="Genomic_DNA"/>
</dbReference>
<sequence length="151" mass="17268">MPRSDEREFLNSVLQDCSPAVCFCEQLFRISQVLDDLIDRDKPVSDAAITGAFWMALIELPANPFYRQHEPYLRPLMASALQDWTDATGMERAGDEHGMHLAFVLRDQLTAVVIQCAYLIGGYDWMQSVSAQIRRHFHEDSLSDYINDLRG</sequence>
<name>A0A1H3X549_9GAMM</name>
<accession>A0A1H3X549</accession>
<protein>
    <submittedName>
        <fullName evidence="1">Uncharacterized protein</fullName>
    </submittedName>
</protein>
<gene>
    <name evidence="1" type="ORF">SAMN02745729_10133</name>
</gene>
<proteinExistence type="predicted"/>
<evidence type="ECO:0000313" key="2">
    <source>
        <dbReference type="Proteomes" id="UP000242469"/>
    </source>
</evidence>
<keyword evidence="2" id="KW-1185">Reference proteome</keyword>